<name>A0ABR1ANG9_POLSC</name>
<organism evidence="1 2">
    <name type="scientific">Polyplax serrata</name>
    <name type="common">Common mouse louse</name>
    <dbReference type="NCBI Taxonomy" id="468196"/>
    <lineage>
        <taxon>Eukaryota</taxon>
        <taxon>Metazoa</taxon>
        <taxon>Ecdysozoa</taxon>
        <taxon>Arthropoda</taxon>
        <taxon>Hexapoda</taxon>
        <taxon>Insecta</taxon>
        <taxon>Pterygota</taxon>
        <taxon>Neoptera</taxon>
        <taxon>Paraneoptera</taxon>
        <taxon>Psocodea</taxon>
        <taxon>Troctomorpha</taxon>
        <taxon>Phthiraptera</taxon>
        <taxon>Anoplura</taxon>
        <taxon>Polyplacidae</taxon>
        <taxon>Polyplax</taxon>
    </lineage>
</organism>
<dbReference type="EMBL" id="JAWJWF010000047">
    <property type="protein sequence ID" value="KAK6622299.1"/>
    <property type="molecule type" value="Genomic_DNA"/>
</dbReference>
<keyword evidence="2" id="KW-1185">Reference proteome</keyword>
<comment type="caution">
    <text evidence="1">The sequence shown here is derived from an EMBL/GenBank/DDBJ whole genome shotgun (WGS) entry which is preliminary data.</text>
</comment>
<sequence length="72" mass="8187">MYLKYATSVVGIQQYLIRPNVANTNDNFLSSEILLEPSITEELVRKSLSLDYVIFQAGTRLGIWEHPPQCTT</sequence>
<protein>
    <submittedName>
        <fullName evidence="1">Uncharacterized protein</fullName>
    </submittedName>
</protein>
<reference evidence="1 2" key="1">
    <citation type="submission" date="2023-09" db="EMBL/GenBank/DDBJ databases">
        <title>Genomes of two closely related lineages of the louse Polyplax serrata with different host specificities.</title>
        <authorList>
            <person name="Martinu J."/>
            <person name="Tarabai H."/>
            <person name="Stefka J."/>
            <person name="Hypsa V."/>
        </authorList>
    </citation>
    <scope>NUCLEOTIDE SEQUENCE [LARGE SCALE GENOMIC DNA]</scope>
    <source>
        <strain evidence="1">98ZLc_SE</strain>
    </source>
</reference>
<gene>
    <name evidence="1" type="ORF">RUM44_002110</name>
</gene>
<evidence type="ECO:0000313" key="1">
    <source>
        <dbReference type="EMBL" id="KAK6622299.1"/>
    </source>
</evidence>
<accession>A0ABR1ANG9</accession>
<dbReference type="Proteomes" id="UP001359485">
    <property type="component" value="Unassembled WGS sequence"/>
</dbReference>
<proteinExistence type="predicted"/>
<evidence type="ECO:0000313" key="2">
    <source>
        <dbReference type="Proteomes" id="UP001359485"/>
    </source>
</evidence>